<keyword evidence="2" id="KW-0378">Hydrolase</keyword>
<dbReference type="RefSeq" id="WP_035339154.1">
    <property type="nucleotide sequence ID" value="NZ_LT615367.1"/>
</dbReference>
<feature type="domain" description="Beta-lactamase-related" evidence="1">
    <location>
        <begin position="13"/>
        <end position="322"/>
    </location>
</feature>
<dbReference type="InterPro" id="IPR001466">
    <property type="entry name" value="Beta-lactam-related"/>
</dbReference>
<evidence type="ECO:0000313" key="2">
    <source>
        <dbReference type="EMBL" id="SLM61315.1"/>
    </source>
</evidence>
<dbReference type="Pfam" id="PF00144">
    <property type="entry name" value="Beta-lactamase"/>
    <property type="match status" value="1"/>
</dbReference>
<dbReference type="Gene3D" id="3.40.710.10">
    <property type="entry name" value="DD-peptidase/beta-lactamase superfamily"/>
    <property type="match status" value="1"/>
</dbReference>
<dbReference type="SUPFAM" id="SSF56601">
    <property type="entry name" value="beta-lactamase/transpeptidase-like"/>
    <property type="match status" value="1"/>
</dbReference>
<keyword evidence="2" id="KW-0121">Carboxypeptidase</keyword>
<dbReference type="Proteomes" id="UP000294820">
    <property type="component" value="Chromosome 1"/>
</dbReference>
<name>A0A375A5J3_9GAMM</name>
<evidence type="ECO:0000259" key="1">
    <source>
        <dbReference type="Pfam" id="PF00144"/>
    </source>
</evidence>
<dbReference type="InterPro" id="IPR012338">
    <property type="entry name" value="Beta-lactam/transpept-like"/>
</dbReference>
<organism evidence="2 3">
    <name type="scientific">Dickeya aquatica</name>
    <dbReference type="NCBI Taxonomy" id="1401087"/>
    <lineage>
        <taxon>Bacteria</taxon>
        <taxon>Pseudomonadati</taxon>
        <taxon>Pseudomonadota</taxon>
        <taxon>Gammaproteobacteria</taxon>
        <taxon>Enterobacterales</taxon>
        <taxon>Pectobacteriaceae</taxon>
        <taxon>Dickeya</taxon>
    </lineage>
</organism>
<gene>
    <name evidence="2" type="primary">ampC</name>
    <name evidence="2" type="ORF">DAQ1742_00190</name>
</gene>
<proteinExistence type="predicted"/>
<dbReference type="KEGG" id="daq:DAQ1742_00190"/>
<dbReference type="PANTHER" id="PTHR46825">
    <property type="entry name" value="D-ALANYL-D-ALANINE-CARBOXYPEPTIDASE/ENDOPEPTIDASE AMPH"/>
    <property type="match status" value="1"/>
</dbReference>
<dbReference type="AlphaFoldDB" id="A0A375A5J3"/>
<keyword evidence="3" id="KW-1185">Reference proteome</keyword>
<dbReference type="GO" id="GO:0009002">
    <property type="term" value="F:serine-type D-Ala-D-Ala carboxypeptidase activity"/>
    <property type="evidence" value="ECO:0007669"/>
    <property type="project" value="UniProtKB-EC"/>
</dbReference>
<dbReference type="EMBL" id="LT615367">
    <property type="protein sequence ID" value="SLM61315.1"/>
    <property type="molecule type" value="Genomic_DNA"/>
</dbReference>
<keyword evidence="2" id="KW-0645">Protease</keyword>
<protein>
    <submittedName>
        <fullName evidence="2">Beta-lactamase</fullName>
        <ecNumber evidence="2">3.4.16.4</ecNumber>
    </submittedName>
</protein>
<accession>A0A375A5J3</accession>
<evidence type="ECO:0000313" key="3">
    <source>
        <dbReference type="Proteomes" id="UP000294820"/>
    </source>
</evidence>
<reference evidence="2 3" key="1">
    <citation type="submission" date="2016-09" db="EMBL/GenBank/DDBJ databases">
        <authorList>
            <person name="Reverchon S."/>
            <person name="Nasser W."/>
            <person name="Leonard S."/>
            <person name="Brochier C."/>
            <person name="Duprey A."/>
        </authorList>
    </citation>
    <scope>NUCLEOTIDE SEQUENCE [LARGE SCALE GENOMIC DNA]</scope>
    <source>
        <strain evidence="2 3">174/2</strain>
    </source>
</reference>
<sequence>MTLHWRAALDEAEAIAQSWRQPGAPGGAITVFDGEQIHAACCGGLADLAQRTPFTAASVVRFASVTKHLFAAMVTGAASHAVALTDRLDTHLPPLRGASAAVTIGQALDMTSGLPDVRESLSLLGLSVYNATTASRLLAFVAANGALNYPAGSEISYTNTGYRLVEEALKAKGMYFADWLARQVNAPLGIALSAPETWFDIVPGLVPGYWLSPQGWQLSCAGLHLSTSGCVTGSVHDLTRWLQALLMNQGPGEGVLARLCAPRYLRDGRQTAYGLGVAHSRLGTVSLIGHGGSHAGYKSYFLLDPQRRVGVALVANREDVATYDSALRVMAALSGQPLPVRGHTLTPGRYVAQSGGHWLEIGATSACWLGATETLYHGDSLGHGDTPGEAVSLSSHFPMRLRQHGAVIEGEIGHAPCRFVAAQADDSVAALQGRWRQPEARSELVIDGEQLVMGIGPAALTGTVQALGHGCALACVQDGPWEKRFSLWREHGELVLLLNRSRVVRYQRG</sequence>
<dbReference type="InterPro" id="IPR050491">
    <property type="entry name" value="AmpC-like"/>
</dbReference>
<dbReference type="PANTHER" id="PTHR46825:SF9">
    <property type="entry name" value="BETA-LACTAMASE-RELATED DOMAIN-CONTAINING PROTEIN"/>
    <property type="match status" value="1"/>
</dbReference>
<dbReference type="EC" id="3.4.16.4" evidence="2"/>